<dbReference type="InterPro" id="IPR019786">
    <property type="entry name" value="Zinc_finger_PHD-type_CS"/>
</dbReference>
<dbReference type="PROSITE" id="PS01359">
    <property type="entry name" value="ZF_PHD_1"/>
    <property type="match status" value="1"/>
</dbReference>
<proteinExistence type="inferred from homology"/>
<dbReference type="InterPro" id="IPR001965">
    <property type="entry name" value="Znf_PHD"/>
</dbReference>
<comment type="caution">
    <text evidence="9">The sequence shown here is derived from an EMBL/GenBank/DDBJ whole genome shotgun (WGS) entry which is preliminary data.</text>
</comment>
<dbReference type="Proteomes" id="UP000244722">
    <property type="component" value="Unassembled WGS sequence"/>
</dbReference>
<keyword evidence="2" id="KW-0479">Metal-binding</keyword>
<feature type="domain" description="Zinc finger PHD-type" evidence="8">
    <location>
        <begin position="709"/>
        <end position="754"/>
    </location>
</feature>
<feature type="region of interest" description="Disordered" evidence="7">
    <location>
        <begin position="47"/>
        <end position="79"/>
    </location>
</feature>
<dbReference type="AlphaFoldDB" id="A0A2T6ZZV0"/>
<name>A0A2T6ZZV0_TUBBO</name>
<feature type="compositionally biased region" description="Low complexity" evidence="7">
    <location>
        <begin position="53"/>
        <end position="64"/>
    </location>
</feature>
<dbReference type="OrthoDB" id="166746at2759"/>
<dbReference type="GO" id="GO:0016586">
    <property type="term" value="C:RSC-type complex"/>
    <property type="evidence" value="ECO:0007669"/>
    <property type="project" value="TreeGrafter"/>
</dbReference>
<evidence type="ECO:0000256" key="3">
    <source>
        <dbReference type="ARBA" id="ARBA00022771"/>
    </source>
</evidence>
<keyword evidence="5" id="KW-0805">Transcription regulation</keyword>
<protein>
    <submittedName>
        <fullName evidence="9">VEFS-Box of polycomb protein-domain-containing protein</fullName>
    </submittedName>
</protein>
<comment type="similarity">
    <text evidence="1">Belongs to the VEFS (VRN2-EMF2-FIS2-SU(Z)12) family.</text>
</comment>
<accession>A0A2T6ZZV0</accession>
<evidence type="ECO:0000256" key="5">
    <source>
        <dbReference type="ARBA" id="ARBA00023015"/>
    </source>
</evidence>
<keyword evidence="10" id="KW-1185">Reference proteome</keyword>
<dbReference type="GO" id="GO:0031490">
    <property type="term" value="F:chromatin DNA binding"/>
    <property type="evidence" value="ECO:0007669"/>
    <property type="project" value="TreeGrafter"/>
</dbReference>
<keyword evidence="6" id="KW-0804">Transcription</keyword>
<organism evidence="9 10">
    <name type="scientific">Tuber borchii</name>
    <name type="common">White truffle</name>
    <dbReference type="NCBI Taxonomy" id="42251"/>
    <lineage>
        <taxon>Eukaryota</taxon>
        <taxon>Fungi</taxon>
        <taxon>Dikarya</taxon>
        <taxon>Ascomycota</taxon>
        <taxon>Pezizomycotina</taxon>
        <taxon>Pezizomycetes</taxon>
        <taxon>Pezizales</taxon>
        <taxon>Tuberaceae</taxon>
        <taxon>Tuber</taxon>
    </lineage>
</organism>
<dbReference type="InterPro" id="IPR019135">
    <property type="entry name" value="Polycomb_protein_VEFS-Box"/>
</dbReference>
<dbReference type="InterPro" id="IPR011011">
    <property type="entry name" value="Znf_FYVE_PHD"/>
</dbReference>
<keyword evidence="4" id="KW-0862">Zinc</keyword>
<dbReference type="SUPFAM" id="SSF57903">
    <property type="entry name" value="FYVE/PHD zinc finger"/>
    <property type="match status" value="1"/>
</dbReference>
<dbReference type="Pfam" id="PF09733">
    <property type="entry name" value="VEFS-Box"/>
    <property type="match status" value="1"/>
</dbReference>
<evidence type="ECO:0000256" key="4">
    <source>
        <dbReference type="ARBA" id="ARBA00022833"/>
    </source>
</evidence>
<dbReference type="EMBL" id="NESQ01000053">
    <property type="protein sequence ID" value="PUU80991.1"/>
    <property type="molecule type" value="Genomic_DNA"/>
</dbReference>
<dbReference type="CDD" id="cd21552">
    <property type="entry name" value="VEFS-box_ctSUZ12-like"/>
    <property type="match status" value="1"/>
</dbReference>
<dbReference type="PANTHER" id="PTHR22597:SF0">
    <property type="entry name" value="POLYCOMB PROTEIN SUZ12"/>
    <property type="match status" value="1"/>
</dbReference>
<evidence type="ECO:0000313" key="10">
    <source>
        <dbReference type="Proteomes" id="UP000244722"/>
    </source>
</evidence>
<feature type="region of interest" description="Disordered" evidence="7">
    <location>
        <begin position="110"/>
        <end position="135"/>
    </location>
</feature>
<evidence type="ECO:0000256" key="7">
    <source>
        <dbReference type="SAM" id="MobiDB-lite"/>
    </source>
</evidence>
<dbReference type="InterPro" id="IPR013083">
    <property type="entry name" value="Znf_RING/FYVE/PHD"/>
</dbReference>
<evidence type="ECO:0000259" key="8">
    <source>
        <dbReference type="SMART" id="SM00249"/>
    </source>
</evidence>
<evidence type="ECO:0000256" key="2">
    <source>
        <dbReference type="ARBA" id="ARBA00022723"/>
    </source>
</evidence>
<reference evidence="9 10" key="1">
    <citation type="submission" date="2017-04" db="EMBL/GenBank/DDBJ databases">
        <title>Draft genome sequence of Tuber borchii Vittad., a whitish edible truffle.</title>
        <authorList>
            <consortium name="DOE Joint Genome Institute"/>
            <person name="Murat C."/>
            <person name="Kuo A."/>
            <person name="Barry K.W."/>
            <person name="Clum A."/>
            <person name="Dockter R.B."/>
            <person name="Fauchery L."/>
            <person name="Iotti M."/>
            <person name="Kohler A."/>
            <person name="Labutti K."/>
            <person name="Lindquist E.A."/>
            <person name="Lipzen A."/>
            <person name="Ohm R.A."/>
            <person name="Wang M."/>
            <person name="Grigoriev I.V."/>
            <person name="Zambonelli A."/>
            <person name="Martin F.M."/>
        </authorList>
    </citation>
    <scope>NUCLEOTIDE SEQUENCE [LARGE SCALE GENOMIC DNA]</scope>
    <source>
        <strain evidence="9 10">Tbo3840</strain>
    </source>
</reference>
<feature type="compositionally biased region" description="Basic and acidic residues" evidence="7">
    <location>
        <begin position="110"/>
        <end position="121"/>
    </location>
</feature>
<evidence type="ECO:0000256" key="6">
    <source>
        <dbReference type="ARBA" id="ARBA00023163"/>
    </source>
</evidence>
<evidence type="ECO:0000313" key="9">
    <source>
        <dbReference type="EMBL" id="PUU80991.1"/>
    </source>
</evidence>
<gene>
    <name evidence="9" type="ORF">B9Z19DRAFT_1122766</name>
</gene>
<dbReference type="Gene3D" id="3.30.40.10">
    <property type="entry name" value="Zinc/RING finger domain, C3HC4 (zinc finger)"/>
    <property type="match status" value="1"/>
</dbReference>
<dbReference type="STRING" id="42251.A0A2T6ZZV0"/>
<dbReference type="GO" id="GO:0008270">
    <property type="term" value="F:zinc ion binding"/>
    <property type="evidence" value="ECO:0007669"/>
    <property type="project" value="UniProtKB-KW"/>
</dbReference>
<dbReference type="PANTHER" id="PTHR22597">
    <property type="entry name" value="POLYCOMB GROUP PROTEIN"/>
    <property type="match status" value="1"/>
</dbReference>
<dbReference type="SMART" id="SM00249">
    <property type="entry name" value="PHD"/>
    <property type="match status" value="1"/>
</dbReference>
<evidence type="ECO:0000256" key="1">
    <source>
        <dbReference type="ARBA" id="ARBA00007416"/>
    </source>
</evidence>
<keyword evidence="3" id="KW-0863">Zinc-finger</keyword>
<sequence>MAAGESVRTKFTGNTSLYVFIARFRPPIFLKRNIEAVLRQCELERVEDDSEVSAPGSGASTPSARWSKSSTGARFPTRRTESLNQIINRLRPPIPIGGRMEPVLKIEGRSLRRRRLSEPRAHPPSSDDGSLNPCISSRRRPIDKLVNIRCRCELTIYEKPDPSFRAAQPSNVRLTRSMAKQESHMNPLVRKRQFCTITYRSEDFAEIEMPDPFYVRAGELFVFTNQGPIQSFGLAESYTAEFALQPISTNQPWPPLASDDSEKWGDPTIVQLVGVFHSLPMAPPATVYHELEVRVLGETSARSGIDLELDCKWDKQGTITRSGEAYQLVPPRLPTPVSEGGRDFSPVDPTLTRYIFHAPVDDERFHGYTGQPTVKHQHAFTVSRYSCPFCDGRELTNLTSLHFHLVTSHDLFQFKVRSRRANGGLRGGGKHENYVEVFVDLAKDAVVGRASDHVPDHRTFRWVKPPEILEIDRILDGDWSWLNDRRSMSLQHRKDMVTGGALVPFSRKRINLNDVGDLPVNKRRKYRVPVPINGLQGLVFIRSRSKRFVHPGEDLSESDDDVDESWLQMEHKEIIEDFTDVARNEMTFIQLWDSHLFLERPIGYSQIPQVLIRFARQQAENMRTSQLLVEFWKHCLNLVQYGIIDTECVAFCMRVIKGEGQWSSAGKAEWGIGLSGPLVLDAPEAAPTKIEDDADTIDCLQAPELNSGFCTCGKPFDKPEMVLCNGNKCKMRWFHRSCINAERMQEGWRCKFCQEDVLHSGS</sequence>